<keyword evidence="9" id="KW-0067">ATP-binding</keyword>
<evidence type="ECO:0000256" key="7">
    <source>
        <dbReference type="ARBA" id="ARBA00022741"/>
    </source>
</evidence>
<dbReference type="PANTHER" id="PTHR10344">
    <property type="entry name" value="THYMIDYLATE KINASE"/>
    <property type="match status" value="1"/>
</dbReference>
<organism evidence="11 12">
    <name type="scientific">Rhizoctonia solani</name>
    <dbReference type="NCBI Taxonomy" id="456999"/>
    <lineage>
        <taxon>Eukaryota</taxon>
        <taxon>Fungi</taxon>
        <taxon>Dikarya</taxon>
        <taxon>Basidiomycota</taxon>
        <taxon>Agaricomycotina</taxon>
        <taxon>Agaricomycetes</taxon>
        <taxon>Cantharellales</taxon>
        <taxon>Ceratobasidiaceae</taxon>
        <taxon>Rhizoctonia</taxon>
    </lineage>
</organism>
<evidence type="ECO:0000313" key="12">
    <source>
        <dbReference type="Proteomes" id="UP000044841"/>
    </source>
</evidence>
<dbReference type="SUPFAM" id="SSF52540">
    <property type="entry name" value="P-loop containing nucleoside triphosphate hydrolases"/>
    <property type="match status" value="1"/>
</dbReference>
<keyword evidence="6" id="KW-0545">Nucleotide biosynthesis</keyword>
<gene>
    <name evidence="11" type="primary">ZEU1</name>
    <name evidence="11" type="ORF">RSOLAG22IIIB_02732</name>
</gene>
<dbReference type="EC" id="2.7.4.9" evidence="3"/>
<keyword evidence="8 11" id="KW-0418">Kinase</keyword>
<evidence type="ECO:0000256" key="9">
    <source>
        <dbReference type="ARBA" id="ARBA00022840"/>
    </source>
</evidence>
<dbReference type="HAMAP" id="MF_00165">
    <property type="entry name" value="Thymidylate_kinase"/>
    <property type="match status" value="1"/>
</dbReference>
<comment type="pathway">
    <text evidence="1">Pyrimidine metabolism; dTTP biosynthesis.</text>
</comment>
<evidence type="ECO:0000256" key="1">
    <source>
        <dbReference type="ARBA" id="ARBA00004992"/>
    </source>
</evidence>
<dbReference type="GO" id="GO:0005829">
    <property type="term" value="C:cytosol"/>
    <property type="evidence" value="ECO:0007669"/>
    <property type="project" value="TreeGrafter"/>
</dbReference>
<evidence type="ECO:0000259" key="10">
    <source>
        <dbReference type="Pfam" id="PF02223"/>
    </source>
</evidence>
<name>A0A0K6GIC4_9AGAM</name>
<dbReference type="InterPro" id="IPR027417">
    <property type="entry name" value="P-loop_NTPase"/>
</dbReference>
<dbReference type="PROSITE" id="PS01331">
    <property type="entry name" value="THYMIDYLATE_KINASE"/>
    <property type="match status" value="1"/>
</dbReference>
<dbReference type="PANTHER" id="PTHR10344:SF1">
    <property type="entry name" value="THYMIDYLATE KINASE"/>
    <property type="match status" value="1"/>
</dbReference>
<dbReference type="NCBIfam" id="TIGR00041">
    <property type="entry name" value="DTMP_kinase"/>
    <property type="match status" value="1"/>
</dbReference>
<dbReference type="FunFam" id="3.40.50.300:FF:000679">
    <property type="entry name" value="Thymidylate kinase"/>
    <property type="match status" value="1"/>
</dbReference>
<dbReference type="Proteomes" id="UP000044841">
    <property type="component" value="Unassembled WGS sequence"/>
</dbReference>
<dbReference type="GO" id="GO:0006233">
    <property type="term" value="P:dTDP biosynthetic process"/>
    <property type="evidence" value="ECO:0007669"/>
    <property type="project" value="InterPro"/>
</dbReference>
<dbReference type="GO" id="GO:0005524">
    <property type="term" value="F:ATP binding"/>
    <property type="evidence" value="ECO:0007669"/>
    <property type="project" value="UniProtKB-KW"/>
</dbReference>
<keyword evidence="7" id="KW-0547">Nucleotide-binding</keyword>
<protein>
    <recommendedName>
        <fullName evidence="4">Thymidylate kinase</fullName>
        <ecNumber evidence="3">2.7.4.9</ecNumber>
    </recommendedName>
</protein>
<feature type="domain" description="Thymidylate kinase-like" evidence="10">
    <location>
        <begin position="9"/>
        <end position="190"/>
    </location>
</feature>
<reference evidence="11 12" key="1">
    <citation type="submission" date="2015-07" db="EMBL/GenBank/DDBJ databases">
        <authorList>
            <person name="Noorani M."/>
        </authorList>
    </citation>
    <scope>NUCLEOTIDE SEQUENCE [LARGE SCALE GENOMIC DNA]</scope>
    <source>
        <strain evidence="11">BBA 69670</strain>
    </source>
</reference>
<dbReference type="Gene3D" id="3.40.50.300">
    <property type="entry name" value="P-loop containing nucleotide triphosphate hydrolases"/>
    <property type="match status" value="1"/>
</dbReference>
<evidence type="ECO:0000256" key="4">
    <source>
        <dbReference type="ARBA" id="ARBA00017144"/>
    </source>
</evidence>
<evidence type="ECO:0000256" key="5">
    <source>
        <dbReference type="ARBA" id="ARBA00022679"/>
    </source>
</evidence>
<dbReference type="InterPro" id="IPR018094">
    <property type="entry name" value="Thymidylate_kinase"/>
</dbReference>
<dbReference type="CDD" id="cd01672">
    <property type="entry name" value="TMPK"/>
    <property type="match status" value="1"/>
</dbReference>
<dbReference type="EMBL" id="CYGV01001955">
    <property type="protein sequence ID" value="CUA78114.1"/>
    <property type="molecule type" value="Genomic_DNA"/>
</dbReference>
<evidence type="ECO:0000256" key="3">
    <source>
        <dbReference type="ARBA" id="ARBA00012980"/>
    </source>
</evidence>
<dbReference type="GO" id="GO:0006227">
    <property type="term" value="P:dUDP biosynthetic process"/>
    <property type="evidence" value="ECO:0007669"/>
    <property type="project" value="TreeGrafter"/>
</dbReference>
<evidence type="ECO:0000256" key="2">
    <source>
        <dbReference type="ARBA" id="ARBA00009776"/>
    </source>
</evidence>
<dbReference type="InterPro" id="IPR039430">
    <property type="entry name" value="Thymidylate_kin-like_dom"/>
</dbReference>
<comment type="similarity">
    <text evidence="2">Belongs to the thymidylate kinase family.</text>
</comment>
<dbReference type="GO" id="GO:0005634">
    <property type="term" value="C:nucleus"/>
    <property type="evidence" value="ECO:0007669"/>
    <property type="project" value="TreeGrafter"/>
</dbReference>
<keyword evidence="5" id="KW-0808">Transferase</keyword>
<sequence length="216" mass="23992">MARGAFIVIEGLDRSGKSTQCARMVARIEGTGKPVEAIKFPGKTTEIGKLIDAYLQSKADVDDHTIHLLFSANRWELASSIKSLLASGTTVVCDRYAYSGLAFSAAKQKPELSYEWCLSPDIGLPAPDATFFLEVSPEVAKHRGGYGQERYENEEMQTAVRQTFQRIGKDVREKWHVVDANRTQEEVEEDLWAKIGPLISGQLEGNLGAMWADRIK</sequence>
<accession>A0A0K6GIC4</accession>
<evidence type="ECO:0000313" key="11">
    <source>
        <dbReference type="EMBL" id="CUA78114.1"/>
    </source>
</evidence>
<proteinExistence type="inferred from homology"/>
<dbReference type="GO" id="GO:0004550">
    <property type="term" value="F:nucleoside diphosphate kinase activity"/>
    <property type="evidence" value="ECO:0007669"/>
    <property type="project" value="TreeGrafter"/>
</dbReference>
<keyword evidence="12" id="KW-1185">Reference proteome</keyword>
<dbReference type="Pfam" id="PF02223">
    <property type="entry name" value="Thymidylate_kin"/>
    <property type="match status" value="1"/>
</dbReference>
<dbReference type="AlphaFoldDB" id="A0A0K6GIC4"/>
<dbReference type="InterPro" id="IPR018095">
    <property type="entry name" value="Thymidylate_kin_CS"/>
</dbReference>
<dbReference type="GO" id="GO:0004798">
    <property type="term" value="F:dTMP kinase activity"/>
    <property type="evidence" value="ECO:0007669"/>
    <property type="project" value="UniProtKB-EC"/>
</dbReference>
<evidence type="ECO:0000256" key="8">
    <source>
        <dbReference type="ARBA" id="ARBA00022777"/>
    </source>
</evidence>
<evidence type="ECO:0000256" key="6">
    <source>
        <dbReference type="ARBA" id="ARBA00022727"/>
    </source>
</evidence>
<dbReference type="GO" id="GO:0006235">
    <property type="term" value="P:dTTP biosynthetic process"/>
    <property type="evidence" value="ECO:0007669"/>
    <property type="project" value="TreeGrafter"/>
</dbReference>